<accession>A0A419TAH8</accession>
<dbReference type="InterPro" id="IPR002912">
    <property type="entry name" value="ACT_dom"/>
</dbReference>
<evidence type="ECO:0000256" key="2">
    <source>
        <dbReference type="ARBA" id="ARBA00009298"/>
    </source>
</evidence>
<comment type="caution">
    <text evidence="9">The sequence shown here is derived from an EMBL/GenBank/DDBJ whole genome shotgun (WGS) entry which is preliminary data.</text>
</comment>
<dbReference type="Proteomes" id="UP000284177">
    <property type="component" value="Unassembled WGS sequence"/>
</dbReference>
<dbReference type="OrthoDB" id="9811198at2"/>
<dbReference type="AlphaFoldDB" id="A0A419TAH8"/>
<dbReference type="PANTHER" id="PTHR33778:SF1">
    <property type="entry name" value="MAGNESIUM TRANSPORTER YHID-RELATED"/>
    <property type="match status" value="1"/>
</dbReference>
<dbReference type="GO" id="GO:0008168">
    <property type="term" value="F:methyltransferase activity"/>
    <property type="evidence" value="ECO:0007669"/>
    <property type="project" value="UniProtKB-KW"/>
</dbReference>
<protein>
    <submittedName>
        <fullName evidence="9">Methyltransferase</fullName>
    </submittedName>
</protein>
<dbReference type="GO" id="GO:0005886">
    <property type="term" value="C:plasma membrane"/>
    <property type="evidence" value="ECO:0007669"/>
    <property type="project" value="UniProtKB-SubCell"/>
</dbReference>
<keyword evidence="9" id="KW-0808">Transferase</keyword>
<dbReference type="PRINTS" id="PR01837">
    <property type="entry name" value="MGTCSAPBPROT"/>
</dbReference>
<dbReference type="RefSeq" id="WP_120166405.1">
    <property type="nucleotide sequence ID" value="NZ_MCIB01000001.1"/>
</dbReference>
<dbReference type="InterPro" id="IPR049177">
    <property type="entry name" value="MgtC_SapB_SrpB_YhiD_N"/>
</dbReference>
<keyword evidence="10" id="KW-1185">Reference proteome</keyword>
<feature type="transmembrane region" description="Helical" evidence="7">
    <location>
        <begin position="6"/>
        <end position="24"/>
    </location>
</feature>
<evidence type="ECO:0000256" key="7">
    <source>
        <dbReference type="SAM" id="Phobius"/>
    </source>
</evidence>
<dbReference type="EMBL" id="MCIB01000001">
    <property type="protein sequence ID" value="RKD34473.1"/>
    <property type="molecule type" value="Genomic_DNA"/>
</dbReference>
<proteinExistence type="inferred from homology"/>
<feature type="transmembrane region" description="Helical" evidence="7">
    <location>
        <begin position="101"/>
        <end position="134"/>
    </location>
</feature>
<dbReference type="InterPro" id="IPR045865">
    <property type="entry name" value="ACT-like_dom_sf"/>
</dbReference>
<keyword evidence="3" id="KW-1003">Cell membrane</keyword>
<evidence type="ECO:0000256" key="1">
    <source>
        <dbReference type="ARBA" id="ARBA00004651"/>
    </source>
</evidence>
<reference evidence="9 10" key="1">
    <citation type="submission" date="2016-08" db="EMBL/GenBank/DDBJ databases">
        <title>Novel Firmicutes and Novel Genomes.</title>
        <authorList>
            <person name="Poppleton D.I."/>
            <person name="Gribaldo S."/>
        </authorList>
    </citation>
    <scope>NUCLEOTIDE SEQUENCE [LARGE SCALE GENOMIC DNA]</scope>
    <source>
        <strain evidence="9 10">CTT3</strain>
    </source>
</reference>
<organism evidence="9 10">
    <name type="scientific">Thermohalobacter berrensis</name>
    <dbReference type="NCBI Taxonomy" id="99594"/>
    <lineage>
        <taxon>Bacteria</taxon>
        <taxon>Bacillati</taxon>
        <taxon>Bacillota</taxon>
        <taxon>Tissierellia</taxon>
        <taxon>Tissierellales</taxon>
        <taxon>Thermohalobacteraceae</taxon>
        <taxon>Thermohalobacter</taxon>
    </lineage>
</organism>
<keyword evidence="5 7" id="KW-1133">Transmembrane helix</keyword>
<sequence length="220" mass="23823">MLSVEQIIFRLLLSIILSGLIGLERESIKRPAGFRTHILVCVGSTLAMLVGIHLVNTFKYESDLDVARLGAQVISGIGFLGAGTIIKEGTTVKGLTTAAGLWAVACIGLAVGAGFYVGAIFTTFFVIITLYLFSKVDKRIKTRRNYINLRIVSINKPGQLGKIGKVMGDMGANIKNIELDSREEDLVIVYITALLPDKSVKLELITNLGNIEGINEVTEK</sequence>
<evidence type="ECO:0000256" key="6">
    <source>
        <dbReference type="ARBA" id="ARBA00023136"/>
    </source>
</evidence>
<keyword evidence="6 7" id="KW-0472">Membrane</keyword>
<dbReference type="SUPFAM" id="SSF55021">
    <property type="entry name" value="ACT-like"/>
    <property type="match status" value="1"/>
</dbReference>
<evidence type="ECO:0000313" key="9">
    <source>
        <dbReference type="EMBL" id="RKD34473.1"/>
    </source>
</evidence>
<feature type="domain" description="ACT" evidence="8">
    <location>
        <begin position="148"/>
        <end position="220"/>
    </location>
</feature>
<comment type="similarity">
    <text evidence="2">Belongs to the MgtC/SapB family.</text>
</comment>
<keyword evidence="4 7" id="KW-0812">Transmembrane</keyword>
<dbReference type="Pfam" id="PF02308">
    <property type="entry name" value="MgtC"/>
    <property type="match status" value="1"/>
</dbReference>
<dbReference type="InterPro" id="IPR003416">
    <property type="entry name" value="MgtC/SapB/SrpB/YhiD_fam"/>
</dbReference>
<dbReference type="GO" id="GO:0032259">
    <property type="term" value="P:methylation"/>
    <property type="evidence" value="ECO:0007669"/>
    <property type="project" value="UniProtKB-KW"/>
</dbReference>
<feature type="transmembrane region" description="Helical" evidence="7">
    <location>
        <begin position="36"/>
        <end position="55"/>
    </location>
</feature>
<comment type="subcellular location">
    <subcellularLocation>
        <location evidence="1">Cell membrane</location>
        <topology evidence="1">Multi-pass membrane protein</topology>
    </subcellularLocation>
</comment>
<gene>
    <name evidence="9" type="ORF">BET03_01175</name>
</gene>
<dbReference type="Pfam" id="PF13291">
    <property type="entry name" value="ACT_4"/>
    <property type="match status" value="1"/>
</dbReference>
<dbReference type="PANTHER" id="PTHR33778">
    <property type="entry name" value="PROTEIN MGTC"/>
    <property type="match status" value="1"/>
</dbReference>
<name>A0A419TAH8_9FIRM</name>
<evidence type="ECO:0000256" key="3">
    <source>
        <dbReference type="ARBA" id="ARBA00022475"/>
    </source>
</evidence>
<evidence type="ECO:0000259" key="8">
    <source>
        <dbReference type="PROSITE" id="PS51671"/>
    </source>
</evidence>
<keyword evidence="9" id="KW-0489">Methyltransferase</keyword>
<dbReference type="Gene3D" id="3.30.70.260">
    <property type="match status" value="1"/>
</dbReference>
<evidence type="ECO:0000256" key="5">
    <source>
        <dbReference type="ARBA" id="ARBA00022989"/>
    </source>
</evidence>
<evidence type="ECO:0000256" key="4">
    <source>
        <dbReference type="ARBA" id="ARBA00022692"/>
    </source>
</evidence>
<dbReference type="PROSITE" id="PS51671">
    <property type="entry name" value="ACT"/>
    <property type="match status" value="1"/>
</dbReference>
<evidence type="ECO:0000313" key="10">
    <source>
        <dbReference type="Proteomes" id="UP000284177"/>
    </source>
</evidence>